<comment type="caution">
    <text evidence="2">The sequence shown here is derived from an EMBL/GenBank/DDBJ whole genome shotgun (WGS) entry which is preliminary data.</text>
</comment>
<evidence type="ECO:0000313" key="3">
    <source>
        <dbReference type="Proteomes" id="UP000285794"/>
    </source>
</evidence>
<feature type="domain" description="Replication-associated protein G2P N-terminal" evidence="1">
    <location>
        <begin position="50"/>
        <end position="174"/>
    </location>
</feature>
<dbReference type="AlphaFoldDB" id="A0A425Y8C6"/>
<dbReference type="InterPro" id="IPR022686">
    <property type="entry name" value="G2P_N"/>
</dbReference>
<keyword evidence="3" id="KW-1185">Reference proteome</keyword>
<dbReference type="EMBL" id="QQWG01000001">
    <property type="protein sequence ID" value="RRG24743.1"/>
    <property type="molecule type" value="Genomic_DNA"/>
</dbReference>
<accession>A0A425Y8C6</accession>
<dbReference type="Proteomes" id="UP000285794">
    <property type="component" value="Unassembled WGS sequence"/>
</dbReference>
<name>A0A425Y8C6_9BACT</name>
<proteinExistence type="predicted"/>
<gene>
    <name evidence="2" type="ORF">DWB61_01665</name>
</gene>
<protein>
    <recommendedName>
        <fullName evidence="1">Replication-associated protein G2P N-terminal domain-containing protein</fullName>
    </recommendedName>
</protein>
<evidence type="ECO:0000259" key="1">
    <source>
        <dbReference type="Pfam" id="PF05144"/>
    </source>
</evidence>
<evidence type="ECO:0000313" key="2">
    <source>
        <dbReference type="EMBL" id="RRG24743.1"/>
    </source>
</evidence>
<dbReference type="Pfam" id="PF05144">
    <property type="entry name" value="Phage_CRI"/>
    <property type="match status" value="1"/>
</dbReference>
<organism evidence="2 3">
    <name type="scientific">Ancylomarina euxinus</name>
    <dbReference type="NCBI Taxonomy" id="2283627"/>
    <lineage>
        <taxon>Bacteria</taxon>
        <taxon>Pseudomonadati</taxon>
        <taxon>Bacteroidota</taxon>
        <taxon>Bacteroidia</taxon>
        <taxon>Marinilabiliales</taxon>
        <taxon>Marinifilaceae</taxon>
        <taxon>Ancylomarina</taxon>
    </lineage>
</organism>
<dbReference type="RefSeq" id="WP_125029152.1">
    <property type="nucleotide sequence ID" value="NZ_JAPXVP010000001.1"/>
</dbReference>
<sequence>MDYIELSLQIDEFDFYSIVEQKGSKLTKSIYPNGIEWFHGEMKNLRIGTNGTRLKIKGSLNKFLNGHNLRNIGIKEVEQSIRIFEREFGVSFQLAEVLKLELGVNVLLNYPPVVYNKVLGEHPRLFRYEASSGLYYFPNAKRKNQHKLLRFYDKANEARKVAKIHFKNPKLLRYEMMLSAKEIEILAKRKLTAYDLFDPQIYCLIVDKAISEFQKIEILHLPRFKPPESLKDFNNLLRCKGVESVGSKTLSDMIREWQTRKIFSSTIACRCRDTLRKANAFFKSNTLNDSEDLGIELSTKLLDELDALKS</sequence>
<dbReference type="GO" id="GO:0006260">
    <property type="term" value="P:DNA replication"/>
    <property type="evidence" value="ECO:0007669"/>
    <property type="project" value="InterPro"/>
</dbReference>
<reference evidence="2 3" key="1">
    <citation type="submission" date="2018-07" db="EMBL/GenBank/DDBJ databases">
        <title>Draft genome sequence of Ancylomarina sp. M1P.</title>
        <authorList>
            <person name="Yadav S."/>
            <person name="Villanueva L."/>
            <person name="Damste J.S.S."/>
        </authorList>
    </citation>
    <scope>NUCLEOTIDE SEQUENCE [LARGE SCALE GENOMIC DNA]</scope>
    <source>
        <strain evidence="2 3">M1P</strain>
    </source>
</reference>